<feature type="non-terminal residue" evidence="1">
    <location>
        <position position="129"/>
    </location>
</feature>
<dbReference type="AlphaFoldDB" id="A0A2G9R8Y7"/>
<dbReference type="OrthoDB" id="10567829at2759"/>
<evidence type="ECO:0000313" key="1">
    <source>
        <dbReference type="EMBL" id="PIO24255.1"/>
    </source>
</evidence>
<dbReference type="EMBL" id="KV958480">
    <property type="protein sequence ID" value="PIO24255.1"/>
    <property type="molecule type" value="Genomic_DNA"/>
</dbReference>
<organism evidence="1 2">
    <name type="scientific">Aquarana catesbeiana</name>
    <name type="common">American bullfrog</name>
    <name type="synonym">Rana catesbeiana</name>
    <dbReference type="NCBI Taxonomy" id="8400"/>
    <lineage>
        <taxon>Eukaryota</taxon>
        <taxon>Metazoa</taxon>
        <taxon>Chordata</taxon>
        <taxon>Craniata</taxon>
        <taxon>Vertebrata</taxon>
        <taxon>Euteleostomi</taxon>
        <taxon>Amphibia</taxon>
        <taxon>Batrachia</taxon>
        <taxon>Anura</taxon>
        <taxon>Neobatrachia</taxon>
        <taxon>Ranoidea</taxon>
        <taxon>Ranidae</taxon>
        <taxon>Aquarana</taxon>
    </lineage>
</organism>
<dbReference type="Proteomes" id="UP000228934">
    <property type="component" value="Unassembled WGS sequence"/>
</dbReference>
<evidence type="ECO:0000313" key="2">
    <source>
        <dbReference type="Proteomes" id="UP000228934"/>
    </source>
</evidence>
<accession>A0A2G9R8Y7</accession>
<keyword evidence="2" id="KW-1185">Reference proteome</keyword>
<proteinExistence type="predicted"/>
<protein>
    <submittedName>
        <fullName evidence="1">Uncharacterized protein</fullName>
    </submittedName>
</protein>
<reference evidence="2" key="1">
    <citation type="journal article" date="2017" name="Nat. Commun.">
        <title>The North American bullfrog draft genome provides insight into hormonal regulation of long noncoding RNA.</title>
        <authorList>
            <person name="Hammond S.A."/>
            <person name="Warren R.L."/>
            <person name="Vandervalk B.P."/>
            <person name="Kucuk E."/>
            <person name="Khan H."/>
            <person name="Gibb E.A."/>
            <person name="Pandoh P."/>
            <person name="Kirk H."/>
            <person name="Zhao Y."/>
            <person name="Jones M."/>
            <person name="Mungall A.J."/>
            <person name="Coope R."/>
            <person name="Pleasance S."/>
            <person name="Moore R.A."/>
            <person name="Holt R.A."/>
            <person name="Round J.M."/>
            <person name="Ohora S."/>
            <person name="Walle B.V."/>
            <person name="Veldhoen N."/>
            <person name="Helbing C.C."/>
            <person name="Birol I."/>
        </authorList>
    </citation>
    <scope>NUCLEOTIDE SEQUENCE [LARGE SCALE GENOMIC DNA]</scope>
</reference>
<sequence length="129" mass="14232">MMPRWCSSCSGMTSYDGIPEGYLSRARGLHHVARTRFDPNLCKEPRLWLFNHVIGCVQSQPYRNTVSTISAHYCPPMAAISAHQWQQSVPTSATNQCPLAKLVSAGNQCRLSVLPINAHRCPSVPPITA</sequence>
<name>A0A2G9R8Y7_AQUCT</name>
<gene>
    <name evidence="1" type="ORF">AB205_0053180</name>
</gene>